<dbReference type="GO" id="GO:0003677">
    <property type="term" value="F:DNA binding"/>
    <property type="evidence" value="ECO:0007669"/>
    <property type="project" value="InterPro"/>
</dbReference>
<proteinExistence type="predicted"/>
<dbReference type="OrthoDB" id="4509586at2"/>
<sequence>MTPAPPETLTDTQGSTGRARGGVISGYVMRCIREQTGLTQDGLAEQFGVSVDTVAAWETGRRPITAVPVGHMLVYRNRLLQAGASPDLLTALDRAMEADVLLAGVLEGGSAGPHHPLGSTVLQRNVVEMLTWPLTGRAPATIDALPTPRRRGPVATSPELPATSRRAFFTSVRHTAETATRPADILTRRQALYLVSYDPAPDTTPWIQHQQRGRRSQGWLADWLDARSVASVAVRQGDRERMTHFIERTLVDSDPGETANLNYWAYWVGELPRLHGDDAFMAAPVTPGAWGGQRLLAHLVDHLTPGLGFSELYIHTLWSLLAIRPHLLQAAGVDTDVLRERVDVLLDGGTLSAQARRELDGVRYAIRLSRT</sequence>
<feature type="region of interest" description="Disordered" evidence="1">
    <location>
        <begin position="1"/>
        <end position="21"/>
    </location>
</feature>
<organism evidence="3 4">
    <name type="scientific">Embleya scabrispora</name>
    <dbReference type="NCBI Taxonomy" id="159449"/>
    <lineage>
        <taxon>Bacteria</taxon>
        <taxon>Bacillati</taxon>
        <taxon>Actinomycetota</taxon>
        <taxon>Actinomycetes</taxon>
        <taxon>Kitasatosporales</taxon>
        <taxon>Streptomycetaceae</taxon>
        <taxon>Embleya</taxon>
    </lineage>
</organism>
<keyword evidence="4" id="KW-1185">Reference proteome</keyword>
<dbReference type="InterPro" id="IPR010982">
    <property type="entry name" value="Lambda_DNA-bd_dom_sf"/>
</dbReference>
<dbReference type="InterPro" id="IPR001387">
    <property type="entry name" value="Cro/C1-type_HTH"/>
</dbReference>
<accession>A0A1T3P1N0</accession>
<dbReference type="RefSeq" id="WP_078977287.1">
    <property type="nucleotide sequence ID" value="NZ_MWQN01000001.1"/>
</dbReference>
<name>A0A1T3P1N0_9ACTN</name>
<dbReference type="SUPFAM" id="SSF47413">
    <property type="entry name" value="lambda repressor-like DNA-binding domains"/>
    <property type="match status" value="1"/>
</dbReference>
<comment type="caution">
    <text evidence="3">The sequence shown here is derived from an EMBL/GenBank/DDBJ whole genome shotgun (WGS) entry which is preliminary data.</text>
</comment>
<reference evidence="3 4" key="1">
    <citation type="submission" date="2017-03" db="EMBL/GenBank/DDBJ databases">
        <title>Draft genome sequence of Streptomyces scabrisporus NF3, endophyte isolated from Amphipterygium adstringens.</title>
        <authorList>
            <person name="Vazquez M."/>
            <person name="Ceapa C.D."/>
            <person name="Rodriguez Luna D."/>
            <person name="Sanchez Esquivel S."/>
        </authorList>
    </citation>
    <scope>NUCLEOTIDE SEQUENCE [LARGE SCALE GENOMIC DNA]</scope>
    <source>
        <strain evidence="3 4">NF3</strain>
    </source>
</reference>
<dbReference type="Pfam" id="PF13560">
    <property type="entry name" value="HTH_31"/>
    <property type="match status" value="1"/>
</dbReference>
<dbReference type="PROSITE" id="PS50943">
    <property type="entry name" value="HTH_CROC1"/>
    <property type="match status" value="1"/>
</dbReference>
<dbReference type="CDD" id="cd00093">
    <property type="entry name" value="HTH_XRE"/>
    <property type="match status" value="1"/>
</dbReference>
<feature type="domain" description="HTH cro/C1-type" evidence="2">
    <location>
        <begin position="32"/>
        <end position="66"/>
    </location>
</feature>
<evidence type="ECO:0000256" key="1">
    <source>
        <dbReference type="SAM" id="MobiDB-lite"/>
    </source>
</evidence>
<dbReference type="Proteomes" id="UP000190037">
    <property type="component" value="Unassembled WGS sequence"/>
</dbReference>
<protein>
    <submittedName>
        <fullName evidence="3">Transcriptional regulator</fullName>
    </submittedName>
</protein>
<dbReference type="Gene3D" id="1.10.260.40">
    <property type="entry name" value="lambda repressor-like DNA-binding domains"/>
    <property type="match status" value="1"/>
</dbReference>
<gene>
    <name evidence="3" type="ORF">B4N89_20455</name>
</gene>
<dbReference type="STRING" id="159449.B4N89_20455"/>
<evidence type="ECO:0000313" key="3">
    <source>
        <dbReference type="EMBL" id="OPC82988.1"/>
    </source>
</evidence>
<evidence type="ECO:0000259" key="2">
    <source>
        <dbReference type="PROSITE" id="PS50943"/>
    </source>
</evidence>
<evidence type="ECO:0000313" key="4">
    <source>
        <dbReference type="Proteomes" id="UP000190037"/>
    </source>
</evidence>
<dbReference type="EMBL" id="MWQN01000001">
    <property type="protein sequence ID" value="OPC82988.1"/>
    <property type="molecule type" value="Genomic_DNA"/>
</dbReference>
<dbReference type="eggNOG" id="COG2944">
    <property type="taxonomic scope" value="Bacteria"/>
</dbReference>
<dbReference type="AlphaFoldDB" id="A0A1T3P1N0"/>